<dbReference type="AlphaFoldDB" id="A0A7J8EY66"/>
<feature type="region of interest" description="Disordered" evidence="2">
    <location>
        <begin position="1"/>
        <end position="33"/>
    </location>
</feature>
<name>A0A7J8EY66_ROUAE</name>
<dbReference type="InterPro" id="IPR038817">
    <property type="entry name" value="CCDC192"/>
</dbReference>
<sequence length="295" mass="32824">MGECYSKKSVAPGSETPERSSITSGSSESDIQQINKIPKDSLETGQMSFTLTHLEALETCLKEAEEKAKTLSEQWSGIVPATSLGIPVLIDLLLSASEGTKSKLLEQVSWLQEKLEALDHKEDSGDLYKKMVLAKDQCIEKLQAEVKASQEQLTAHKLKHKRKLKKLQTDLATAKQEAAITVLELNEKIKTLFEGTPAPREGSSAEESCGNLRTVEEGDRKFSLIMELSTQVSLQTEKITQLEEVLEEKEKRIQQLEAKQGAFPFQEVKDSPECLREAPIFFNNTITPVVSDEDM</sequence>
<reference evidence="3 4" key="1">
    <citation type="journal article" date="2020" name="Nature">
        <title>Six reference-quality genomes reveal evolution of bat adaptations.</title>
        <authorList>
            <person name="Jebb D."/>
            <person name="Huang Z."/>
            <person name="Pippel M."/>
            <person name="Hughes G.M."/>
            <person name="Lavrichenko K."/>
            <person name="Devanna P."/>
            <person name="Winkler S."/>
            <person name="Jermiin L.S."/>
            <person name="Skirmuntt E.C."/>
            <person name="Katzourakis A."/>
            <person name="Burkitt-Gray L."/>
            <person name="Ray D.A."/>
            <person name="Sullivan K.A.M."/>
            <person name="Roscito J.G."/>
            <person name="Kirilenko B.M."/>
            <person name="Davalos L.M."/>
            <person name="Corthals A.P."/>
            <person name="Power M.L."/>
            <person name="Jones G."/>
            <person name="Ransome R.D."/>
            <person name="Dechmann D.K.N."/>
            <person name="Locatelli A.G."/>
            <person name="Puechmaille S.J."/>
            <person name="Fedrigo O."/>
            <person name="Jarvis E.D."/>
            <person name="Hiller M."/>
            <person name="Vernes S.C."/>
            <person name="Myers E.W."/>
            <person name="Teeling E.C."/>
        </authorList>
    </citation>
    <scope>NUCLEOTIDE SEQUENCE [LARGE SCALE GENOMIC DNA]</scope>
    <source>
        <strain evidence="3">MRouAeg1</strain>
        <tissue evidence="3">Muscle</tissue>
    </source>
</reference>
<evidence type="ECO:0000313" key="3">
    <source>
        <dbReference type="EMBL" id="KAF6440002.1"/>
    </source>
</evidence>
<dbReference type="Proteomes" id="UP000593571">
    <property type="component" value="Unassembled WGS sequence"/>
</dbReference>
<evidence type="ECO:0000256" key="1">
    <source>
        <dbReference type="SAM" id="Coils"/>
    </source>
</evidence>
<feature type="coiled-coil region" evidence="1">
    <location>
        <begin position="101"/>
        <end position="177"/>
    </location>
</feature>
<keyword evidence="4" id="KW-1185">Reference proteome</keyword>
<feature type="coiled-coil region" evidence="1">
    <location>
        <begin position="232"/>
        <end position="259"/>
    </location>
</feature>
<dbReference type="EMBL" id="JACASE010000008">
    <property type="protein sequence ID" value="KAF6440002.1"/>
    <property type="molecule type" value="Genomic_DNA"/>
</dbReference>
<feature type="compositionally biased region" description="Low complexity" evidence="2">
    <location>
        <begin position="20"/>
        <end position="29"/>
    </location>
</feature>
<accession>A0A7J8EY66</accession>
<protein>
    <submittedName>
        <fullName evidence="3">Coiled-coil domain containing 192</fullName>
    </submittedName>
</protein>
<evidence type="ECO:0000313" key="4">
    <source>
        <dbReference type="Proteomes" id="UP000593571"/>
    </source>
</evidence>
<gene>
    <name evidence="3" type="ORF">HJG63_002254</name>
</gene>
<evidence type="ECO:0000256" key="2">
    <source>
        <dbReference type="SAM" id="MobiDB-lite"/>
    </source>
</evidence>
<dbReference type="PANTHER" id="PTHR38580:SF1">
    <property type="entry name" value="COILED-COIL DOMAIN-CONTAINING PROTEIN 192"/>
    <property type="match status" value="1"/>
</dbReference>
<organism evidence="3 4">
    <name type="scientific">Rousettus aegyptiacus</name>
    <name type="common">Egyptian fruit bat</name>
    <name type="synonym">Pteropus aegyptiacus</name>
    <dbReference type="NCBI Taxonomy" id="9407"/>
    <lineage>
        <taxon>Eukaryota</taxon>
        <taxon>Metazoa</taxon>
        <taxon>Chordata</taxon>
        <taxon>Craniata</taxon>
        <taxon>Vertebrata</taxon>
        <taxon>Euteleostomi</taxon>
        <taxon>Mammalia</taxon>
        <taxon>Eutheria</taxon>
        <taxon>Laurasiatheria</taxon>
        <taxon>Chiroptera</taxon>
        <taxon>Yinpterochiroptera</taxon>
        <taxon>Pteropodoidea</taxon>
        <taxon>Pteropodidae</taxon>
        <taxon>Rousettinae</taxon>
        <taxon>Rousettus</taxon>
    </lineage>
</organism>
<comment type="caution">
    <text evidence="3">The sequence shown here is derived from an EMBL/GenBank/DDBJ whole genome shotgun (WGS) entry which is preliminary data.</text>
</comment>
<proteinExistence type="predicted"/>
<dbReference type="PANTHER" id="PTHR38580">
    <property type="entry name" value="COILED-COIL DOMAIN-CONTAINING PROTEIN 192"/>
    <property type="match status" value="1"/>
</dbReference>
<keyword evidence="1" id="KW-0175">Coiled coil</keyword>